<accession>A0A9X4BFT4</accession>
<feature type="non-terminal residue" evidence="1">
    <location>
        <position position="1"/>
    </location>
</feature>
<reference evidence="1" key="1">
    <citation type="journal article" date="2023" name="Genes Genomics">
        <title>Genomic insights of Leclercia adecarboxylata strains linked to an outbreak in public hospitals in Mexico.</title>
        <authorList>
            <person name="Barrios-Villa E."/>
            <person name="Pacheco-Flores B."/>
            <person name="Lozano-Zarain P."/>
            <person name="Del Campo-Ortega R."/>
            <person name="de Jesus Ascencio-Montiel I."/>
            <person name="Gonzalez-Leon M."/>
            <person name="Camorlinga-Ponce M."/>
            <person name="Gaytan Cervantes F.J."/>
            <person name="Gonzalez Torres C."/>
            <person name="Aguilar E."/>
            <person name="Gonzalez Ibarra J."/>
            <person name="Torres Lopez F.J."/>
            <person name="Rosas-Vargas H."/>
            <person name="Gonzalez-Bonilla C.R."/>
            <person name="Del Carmen Rocha-Gracia R."/>
        </authorList>
    </citation>
    <scope>NUCLEOTIDE SEQUENCE</scope>
    <source>
        <strain evidence="1">Lac40</strain>
    </source>
</reference>
<gene>
    <name evidence="1" type="ORF">OEZ79_26375</name>
</gene>
<organism evidence="1 2">
    <name type="scientific">Leclercia adecarboxylata</name>
    <dbReference type="NCBI Taxonomy" id="83655"/>
    <lineage>
        <taxon>Bacteria</taxon>
        <taxon>Pseudomonadati</taxon>
        <taxon>Pseudomonadota</taxon>
        <taxon>Gammaproteobacteria</taxon>
        <taxon>Enterobacterales</taxon>
        <taxon>Enterobacteriaceae</taxon>
        <taxon>Leclercia</taxon>
    </lineage>
</organism>
<name>A0A9X4BFT4_9ENTR</name>
<proteinExistence type="predicted"/>
<evidence type="ECO:0000313" key="1">
    <source>
        <dbReference type="EMBL" id="MDC6641692.1"/>
    </source>
</evidence>
<evidence type="ECO:0000313" key="2">
    <source>
        <dbReference type="Proteomes" id="UP001149314"/>
    </source>
</evidence>
<feature type="non-terminal residue" evidence="1">
    <location>
        <position position="150"/>
    </location>
</feature>
<dbReference type="Proteomes" id="UP001149314">
    <property type="component" value="Unassembled WGS sequence"/>
</dbReference>
<dbReference type="AlphaFoldDB" id="A0A9X4BFT4"/>
<comment type="caution">
    <text evidence="1">The sequence shown here is derived from an EMBL/GenBank/DDBJ whole genome shotgun (WGS) entry which is preliminary data.</text>
</comment>
<sequence length="150" mass="15520">GDLAWTSSKGKGNTDETLRQTQMIAEGSVVIKAVDGLKIDIKQIDQNTVSQTIDVMVKDDPQLAWLKEAEQRGDVDWRQVKELHDSFKYSNSGLGAGAQIIIAIIVTYFTMGAASGAIAAAGSGTSMASATAVGTAATSAGWANAAGSTV</sequence>
<protein>
    <submittedName>
        <fullName evidence="1">Uncharacterized protein</fullName>
    </submittedName>
</protein>
<dbReference type="RefSeq" id="WP_272733653.1">
    <property type="nucleotide sequence ID" value="NZ_JAOURS010000234.1"/>
</dbReference>
<dbReference type="EMBL" id="JAOURS010000234">
    <property type="protein sequence ID" value="MDC6641692.1"/>
    <property type="molecule type" value="Genomic_DNA"/>
</dbReference>